<dbReference type="PANTHER" id="PTHR38032:SF1">
    <property type="entry name" value="RNA-BINDING PROTEIN KHPB N-TERMINAL DOMAIN-CONTAINING PROTEIN"/>
    <property type="match status" value="1"/>
</dbReference>
<dbReference type="InterPro" id="IPR005646">
    <property type="entry name" value="FapA"/>
</dbReference>
<dbReference type="STRING" id="86666.SAMN04490247_2488"/>
<dbReference type="Pfam" id="PF20250">
    <property type="entry name" value="FapA_N"/>
    <property type="match status" value="1"/>
</dbReference>
<dbReference type="InterPro" id="IPR046866">
    <property type="entry name" value="FapA_N"/>
</dbReference>
<protein>
    <recommendedName>
        <fullName evidence="1">RNA-binding protein KhpB N-terminal domain-containing protein</fullName>
    </recommendedName>
</protein>
<dbReference type="Gene3D" id="3.30.30.80">
    <property type="entry name" value="probable RNA-binding protein from clostridium symbiosum atcc 14940"/>
    <property type="match status" value="1"/>
</dbReference>
<dbReference type="InterPro" id="IPR046865">
    <property type="entry name" value="FapA_b_solenoid"/>
</dbReference>
<dbReference type="SMART" id="SM01245">
    <property type="entry name" value="Jag_N"/>
    <property type="match status" value="1"/>
</dbReference>
<dbReference type="InterPro" id="IPR038247">
    <property type="entry name" value="Jag_N_dom_sf"/>
</dbReference>
<dbReference type="Pfam" id="PF14804">
    <property type="entry name" value="Jag_N"/>
    <property type="match status" value="1"/>
</dbReference>
<feature type="domain" description="RNA-binding protein KhpB N-terminal" evidence="1">
    <location>
        <begin position="30"/>
        <end position="79"/>
    </location>
</feature>
<dbReference type="Proteomes" id="UP000199225">
    <property type="component" value="Unassembled WGS sequence"/>
</dbReference>
<dbReference type="Pfam" id="PF03961">
    <property type="entry name" value="FapA"/>
    <property type="match status" value="1"/>
</dbReference>
<name>A0A1G8V6K4_9BACI</name>
<reference evidence="3" key="1">
    <citation type="submission" date="2016-10" db="EMBL/GenBank/DDBJ databases">
        <authorList>
            <person name="Varghese N."/>
            <person name="Submissions S."/>
        </authorList>
    </citation>
    <scope>NUCLEOTIDE SEQUENCE [LARGE SCALE GENOMIC DNA]</scope>
    <source>
        <strain evidence="3">DSM 4771</strain>
    </source>
</reference>
<dbReference type="InterPro" id="IPR032782">
    <property type="entry name" value="KhpB_N"/>
</dbReference>
<dbReference type="PANTHER" id="PTHR38032">
    <property type="entry name" value="POLYMERASE-RELATED"/>
    <property type="match status" value="1"/>
</dbReference>
<evidence type="ECO:0000313" key="3">
    <source>
        <dbReference type="Proteomes" id="UP000199225"/>
    </source>
</evidence>
<keyword evidence="3" id="KW-1185">Reference proteome</keyword>
<gene>
    <name evidence="2" type="ORF">SAMN04490247_2488</name>
</gene>
<evidence type="ECO:0000259" key="1">
    <source>
        <dbReference type="SMART" id="SM01245"/>
    </source>
</evidence>
<accession>A0A1G8V6K4</accession>
<dbReference type="AlphaFoldDB" id="A0A1G8V6K4"/>
<evidence type="ECO:0000313" key="2">
    <source>
        <dbReference type="EMBL" id="SDJ60790.1"/>
    </source>
</evidence>
<organism evidence="2 3">
    <name type="scientific">Salimicrobium halophilum</name>
    <dbReference type="NCBI Taxonomy" id="86666"/>
    <lineage>
        <taxon>Bacteria</taxon>
        <taxon>Bacillati</taxon>
        <taxon>Bacillota</taxon>
        <taxon>Bacilli</taxon>
        <taxon>Bacillales</taxon>
        <taxon>Bacillaceae</taxon>
        <taxon>Salimicrobium</taxon>
    </lineage>
</organism>
<sequence>MKFSVDELHNGGIMMKALMREVNAVVKSMVSKGKNIEEAIESALSVMGKDRAQVEIEVIDSGKKRALWSKPAVVKVTYTRDKTNTITATEESWLDDIEQVLYEDATSSLSSAPVKKEAKSEVWIENGKVRYHHYDEKDYPTITPRKEVTLLKNGEETKTTAIIESGDVLTLLTDQEREETVWKMHMDQKKMEATVKLEVGKVKKYEIVDQKPTRNLEVKVKEVEVPENTLKKKDVYQWLEDYGVTEGVNHNAIEEAVFAEESDVFKVAQGQSPIPGTNGDVEFYIDTTSEKVEYKELDDGTVDFKNARQFSNVSRGEVLGKVIAAVPGTPGVDLQGEEVPPPPVHDVKLRLDKSVHLIEPDQLVSLSEGRLDVERRGVLCRVKVVPKLYVNRDVDVKYGNVDYYGDVEVNGSIREFMEVKAKGEVQVQGSIHFSKVESARSIYARRNVIQSNLSAGDRTFIVQEITDDLNTVLSGIKKCVNAAEQLMGVSSFSNKDISKKGLSSLLRLLMEKKLAWVRKAMKRYVSKVKNHKESLEEEWIFIQERLEKGFLLYHPEAFQTVKAIHEFEIYIAEWLQAMEGEVTESEVEVVLPYSLESQIYSSGNIFIKGPGCYNSKLHAAQRIDITGVVRGGYLFASEEVHASETGIEGGGVRAIVGTSKEGVVKLDTVHEDTIVLVGNRRHVFLKTAHNVQARLDEDEELVLF</sequence>
<dbReference type="EMBL" id="FNEV01000008">
    <property type="protein sequence ID" value="SDJ60790.1"/>
    <property type="molecule type" value="Genomic_DNA"/>
</dbReference>
<proteinExistence type="predicted"/>